<name>A0A7W3TAQ5_9ACTN</name>
<sequence length="78" mass="8838">MTGRIRPPAMVREHSPDRWRRGTCWLWCGRDDLPVQWLGTVEHGPLRVPLTACRECTHLLTERVHATAPASTSPPENA</sequence>
<dbReference type="Proteomes" id="UP000538929">
    <property type="component" value="Unassembled WGS sequence"/>
</dbReference>
<organism evidence="1 2">
    <name type="scientific">Streptomyces alkaliphilus</name>
    <dbReference type="NCBI Taxonomy" id="1472722"/>
    <lineage>
        <taxon>Bacteria</taxon>
        <taxon>Bacillati</taxon>
        <taxon>Actinomycetota</taxon>
        <taxon>Actinomycetes</taxon>
        <taxon>Kitasatosporales</taxon>
        <taxon>Streptomycetaceae</taxon>
        <taxon>Streptomyces</taxon>
    </lineage>
</organism>
<dbReference type="RefSeq" id="WP_182604909.1">
    <property type="nucleotide sequence ID" value="NZ_VKHT01000050.1"/>
</dbReference>
<dbReference type="EMBL" id="VKHT01000050">
    <property type="protein sequence ID" value="MBB0243200.1"/>
    <property type="molecule type" value="Genomic_DNA"/>
</dbReference>
<dbReference type="AlphaFoldDB" id="A0A7W3TAQ5"/>
<keyword evidence="2" id="KW-1185">Reference proteome</keyword>
<reference evidence="2" key="1">
    <citation type="submission" date="2019-10" db="EMBL/GenBank/DDBJ databases">
        <title>Streptomyces sp. nov., a novel actinobacterium isolated from alkaline environment.</title>
        <authorList>
            <person name="Golinska P."/>
        </authorList>
    </citation>
    <scope>NUCLEOTIDE SEQUENCE [LARGE SCALE GENOMIC DNA]</scope>
    <source>
        <strain evidence="2">DSM 42118</strain>
    </source>
</reference>
<gene>
    <name evidence="1" type="ORF">FNQ90_03505</name>
</gene>
<comment type="caution">
    <text evidence="1">The sequence shown here is derived from an EMBL/GenBank/DDBJ whole genome shotgun (WGS) entry which is preliminary data.</text>
</comment>
<evidence type="ECO:0000313" key="1">
    <source>
        <dbReference type="EMBL" id="MBB0243200.1"/>
    </source>
</evidence>
<evidence type="ECO:0000313" key="2">
    <source>
        <dbReference type="Proteomes" id="UP000538929"/>
    </source>
</evidence>
<proteinExistence type="predicted"/>
<accession>A0A7W3TAQ5</accession>
<protein>
    <submittedName>
        <fullName evidence="1">Uncharacterized protein</fullName>
    </submittedName>
</protein>